<accession>A0ABQ1WDB2</accession>
<dbReference type="InterPro" id="IPR043148">
    <property type="entry name" value="TagF_C"/>
</dbReference>
<dbReference type="EMBL" id="BMIX01000001">
    <property type="protein sequence ID" value="GGG25297.1"/>
    <property type="molecule type" value="Genomic_DNA"/>
</dbReference>
<feature type="domain" description="UDP-N-acetylglucosamine 2-epimerase" evidence="2">
    <location>
        <begin position="172"/>
        <end position="308"/>
    </location>
</feature>
<dbReference type="SUPFAM" id="SSF53756">
    <property type="entry name" value="UDP-Glycosyltransferase/glycogen phosphorylase"/>
    <property type="match status" value="1"/>
</dbReference>
<comment type="caution">
    <text evidence="3">The sequence shown here is derived from an EMBL/GenBank/DDBJ whole genome shotgun (WGS) entry which is preliminary data.</text>
</comment>
<dbReference type="Proteomes" id="UP000605733">
    <property type="component" value="Unassembled WGS sequence"/>
</dbReference>
<keyword evidence="1" id="KW-0413">Isomerase</keyword>
<dbReference type="Gene3D" id="3.40.50.12580">
    <property type="match status" value="1"/>
</dbReference>
<dbReference type="InterPro" id="IPR003331">
    <property type="entry name" value="UDP_GlcNAc_Epimerase_2_dom"/>
</dbReference>
<organism evidence="3 4">
    <name type="scientific">Christiangramia forsetii</name>
    <dbReference type="NCBI Taxonomy" id="411153"/>
    <lineage>
        <taxon>Bacteria</taxon>
        <taxon>Pseudomonadati</taxon>
        <taxon>Bacteroidota</taxon>
        <taxon>Flavobacteriia</taxon>
        <taxon>Flavobacteriales</taxon>
        <taxon>Flavobacteriaceae</taxon>
        <taxon>Christiangramia</taxon>
    </lineage>
</organism>
<protein>
    <submittedName>
        <fullName evidence="3">CDP-glycerol--glycerophosphate glycerophosphotransferase</fullName>
    </submittedName>
</protein>
<keyword evidence="4" id="KW-1185">Reference proteome</keyword>
<evidence type="ECO:0000256" key="1">
    <source>
        <dbReference type="RuleBase" id="RU003513"/>
    </source>
</evidence>
<evidence type="ECO:0000313" key="4">
    <source>
        <dbReference type="Proteomes" id="UP000605733"/>
    </source>
</evidence>
<dbReference type="Pfam" id="PF02350">
    <property type="entry name" value="Epimerase_2"/>
    <property type="match status" value="1"/>
</dbReference>
<dbReference type="RefSeq" id="WP_011710145.1">
    <property type="nucleotide sequence ID" value="NZ_BMIX01000001.1"/>
</dbReference>
<reference evidence="4" key="1">
    <citation type="journal article" date="2019" name="Int. J. Syst. Evol. Microbiol.">
        <title>The Global Catalogue of Microorganisms (GCM) 10K type strain sequencing project: providing services to taxonomists for standard genome sequencing and annotation.</title>
        <authorList>
            <consortium name="The Broad Institute Genomics Platform"/>
            <consortium name="The Broad Institute Genome Sequencing Center for Infectious Disease"/>
            <person name="Wu L."/>
            <person name="Ma J."/>
        </authorList>
    </citation>
    <scope>NUCLEOTIDE SEQUENCE [LARGE SCALE GENOMIC DNA]</scope>
    <source>
        <strain evidence="4">CGMCC 1.15422</strain>
    </source>
</reference>
<evidence type="ECO:0000313" key="3">
    <source>
        <dbReference type="EMBL" id="GGG25297.1"/>
    </source>
</evidence>
<gene>
    <name evidence="3" type="ORF">GCM10011532_05820</name>
</gene>
<proteinExistence type="inferred from homology"/>
<evidence type="ECO:0000259" key="2">
    <source>
        <dbReference type="Pfam" id="PF02350"/>
    </source>
</evidence>
<name>A0ABQ1WDB2_9FLAO</name>
<sequence length="356" mass="41306">MKYRFLIYINHAYAIPIGLPLKEEIEKLGYEVKWFSGMEEPKKLFPENGQLIENINKVFEYDPHIVLTVTDSVPDFFPGLKVQVFHGFPANKRKGTDQFTIRGFFDLYCTQGPSSTGPFKKQQEVYNSFEVTETGWSKMDSLFPLEPTDNKKPVILISSTFTKQYSLAFKDEVIEEIERLSKIGKYHFMAVLHPKIGTETVAKFKNLENENFKFYDTTNLIPLFKKADIMFSDTTSAIIEFLLQRKPVVTYKNNMPGPYLIDINKVSEIETAFEKALQNPSDLLQEIEKFAQFSHPYSDGKSSERVISTCIEYLHTDKSHLKSKPLNLLRKYKIRKHLNYWTLNSNNKADTLSRNN</sequence>
<comment type="similarity">
    <text evidence="1">Belongs to the UDP-N-acetylglucosamine 2-epimerase family.</text>
</comment>